<protein>
    <submittedName>
        <fullName evidence="1">Gamma-glutamyl-gamma-aminobutyrate hydrolase family protein</fullName>
    </submittedName>
</protein>
<dbReference type="PROSITE" id="PS51273">
    <property type="entry name" value="GATASE_TYPE_1"/>
    <property type="match status" value="1"/>
</dbReference>
<sequence length="277" mass="30280">MARDALIPPLRIGLSARLLAEPPAELGFRGKTLQYLEQSIAHWIMSEGALAFMLPTLSGSGGLHRSAVHVSDYVKAIDGLVLQGGRDVSPASYGEEALRPEWAGDRVRDLYELELIWECIFQGKPVLGICRGCQLLNVAFGGSLYQDILTEIPGAIAHVDAEAYDAHTHPVEFVQGSLLQRLYPHDALPRISSIHHQAIHRLGNSLIVEAVSNLDQVVEAVRWQGSSFVYGVQWHPEFHGPGAAHLLDSGPLLREFLRQARHRAQAGEKAGTPPPPP</sequence>
<dbReference type="EMBL" id="JBEWLZ010000001">
    <property type="protein sequence ID" value="MET1488326.1"/>
    <property type="molecule type" value="Genomic_DNA"/>
</dbReference>
<reference evidence="1 2" key="1">
    <citation type="submission" date="2024-07" db="EMBL/GenBank/DDBJ databases">
        <title>Uliginosibacterium paludis KCTC:42655.</title>
        <authorList>
            <person name="Kim M.K."/>
        </authorList>
    </citation>
    <scope>NUCLEOTIDE SEQUENCE [LARGE SCALE GENOMIC DNA]</scope>
    <source>
        <strain evidence="1 2">KCTC 42655</strain>
    </source>
</reference>
<dbReference type="SUPFAM" id="SSF52317">
    <property type="entry name" value="Class I glutamine amidotransferase-like"/>
    <property type="match status" value="1"/>
</dbReference>
<evidence type="ECO:0000313" key="2">
    <source>
        <dbReference type="Proteomes" id="UP001548590"/>
    </source>
</evidence>
<dbReference type="Gene3D" id="3.40.50.880">
    <property type="match status" value="1"/>
</dbReference>
<dbReference type="InterPro" id="IPR029062">
    <property type="entry name" value="Class_I_gatase-like"/>
</dbReference>
<keyword evidence="1" id="KW-0378">Hydrolase</keyword>
<dbReference type="PANTHER" id="PTHR43235:SF1">
    <property type="entry name" value="GLUTAMINE AMIDOTRANSFERASE PB2B2.05-RELATED"/>
    <property type="match status" value="1"/>
</dbReference>
<keyword evidence="2" id="KW-1185">Reference proteome</keyword>
<dbReference type="Proteomes" id="UP001548590">
    <property type="component" value="Unassembled WGS sequence"/>
</dbReference>
<dbReference type="Pfam" id="PF07722">
    <property type="entry name" value="Peptidase_C26"/>
    <property type="match status" value="1"/>
</dbReference>
<accession>A0ABV2CK99</accession>
<evidence type="ECO:0000313" key="1">
    <source>
        <dbReference type="EMBL" id="MET1488326.1"/>
    </source>
</evidence>
<dbReference type="InterPro" id="IPR011697">
    <property type="entry name" value="Peptidase_C26"/>
</dbReference>
<comment type="caution">
    <text evidence="1">The sequence shown here is derived from an EMBL/GenBank/DDBJ whole genome shotgun (WGS) entry which is preliminary data.</text>
</comment>
<dbReference type="CDD" id="cd01745">
    <property type="entry name" value="GATase1_2"/>
    <property type="match status" value="1"/>
</dbReference>
<organism evidence="1 2">
    <name type="scientific">Uliginosibacterium paludis</name>
    <dbReference type="NCBI Taxonomy" id="1615952"/>
    <lineage>
        <taxon>Bacteria</taxon>
        <taxon>Pseudomonadati</taxon>
        <taxon>Pseudomonadota</taxon>
        <taxon>Betaproteobacteria</taxon>
        <taxon>Rhodocyclales</taxon>
        <taxon>Zoogloeaceae</taxon>
        <taxon>Uliginosibacterium</taxon>
    </lineage>
</organism>
<dbReference type="RefSeq" id="WP_345926347.1">
    <property type="nucleotide sequence ID" value="NZ_JBDIVF010000003.1"/>
</dbReference>
<dbReference type="GO" id="GO:0016787">
    <property type="term" value="F:hydrolase activity"/>
    <property type="evidence" value="ECO:0007669"/>
    <property type="project" value="UniProtKB-KW"/>
</dbReference>
<gene>
    <name evidence="1" type="ORF">ABVT11_00700</name>
</gene>
<name>A0ABV2CK99_9RHOO</name>
<dbReference type="InterPro" id="IPR044668">
    <property type="entry name" value="PuuD-like"/>
</dbReference>
<proteinExistence type="predicted"/>
<dbReference type="PANTHER" id="PTHR43235">
    <property type="entry name" value="GLUTAMINE AMIDOTRANSFERASE PB2B2.05-RELATED"/>
    <property type="match status" value="1"/>
</dbReference>